<evidence type="ECO:0000259" key="6">
    <source>
        <dbReference type="Pfam" id="PF17753"/>
    </source>
</evidence>
<evidence type="ECO:0000313" key="9">
    <source>
        <dbReference type="Proteomes" id="UP000219167"/>
    </source>
</evidence>
<keyword evidence="4" id="KW-0325">Glycoprotein</keyword>
<dbReference type="Gene3D" id="2.60.40.10">
    <property type="entry name" value="Immunoglobulins"/>
    <property type="match status" value="2"/>
</dbReference>
<dbReference type="InterPro" id="IPR013783">
    <property type="entry name" value="Ig-like_fold"/>
</dbReference>
<dbReference type="EMBL" id="OBQD01000010">
    <property type="protein sequence ID" value="SOC42788.1"/>
    <property type="molecule type" value="Genomic_DNA"/>
</dbReference>
<dbReference type="EC" id="3.2.1.25" evidence="2"/>
<dbReference type="Gene3D" id="2.60.120.260">
    <property type="entry name" value="Galactose-binding domain-like"/>
    <property type="match status" value="1"/>
</dbReference>
<proteinExistence type="predicted"/>
<dbReference type="Gene3D" id="3.20.20.80">
    <property type="entry name" value="Glycosidases"/>
    <property type="match status" value="1"/>
</dbReference>
<comment type="catalytic activity">
    <reaction evidence="1">
        <text>Hydrolysis of terminal, non-reducing beta-D-mannose residues in beta-D-mannosides.</text>
        <dbReference type="EC" id="3.2.1.25"/>
    </reaction>
</comment>
<dbReference type="PANTHER" id="PTHR43730:SF1">
    <property type="entry name" value="BETA-MANNOSIDASE"/>
    <property type="match status" value="1"/>
</dbReference>
<dbReference type="InterPro" id="IPR008979">
    <property type="entry name" value="Galactose-bd-like_sf"/>
</dbReference>
<evidence type="ECO:0000259" key="7">
    <source>
        <dbReference type="Pfam" id="PF22666"/>
    </source>
</evidence>
<dbReference type="InterPro" id="IPR041625">
    <property type="entry name" value="Beta-mannosidase_Ig"/>
</dbReference>
<dbReference type="SUPFAM" id="SSF49303">
    <property type="entry name" value="beta-Galactosidase/glucuronidase domain"/>
    <property type="match status" value="2"/>
</dbReference>
<protein>
    <recommendedName>
        <fullName evidence="2">beta-mannosidase</fullName>
        <ecNumber evidence="2">3.2.1.25</ecNumber>
    </recommendedName>
</protein>
<dbReference type="GO" id="GO:0004567">
    <property type="term" value="F:beta-mannosidase activity"/>
    <property type="evidence" value="ECO:0007669"/>
    <property type="project" value="UniProtKB-EC"/>
</dbReference>
<keyword evidence="3" id="KW-0378">Hydrolase</keyword>
<accession>A0A285UN24</accession>
<feature type="domain" description="Beta-mannosidase Ig-fold" evidence="6">
    <location>
        <begin position="784"/>
        <end position="842"/>
    </location>
</feature>
<dbReference type="InterPro" id="IPR050887">
    <property type="entry name" value="Beta-mannosidase_GH2"/>
</dbReference>
<dbReference type="Pfam" id="PF17753">
    <property type="entry name" value="Ig_mannosidase"/>
    <property type="match status" value="1"/>
</dbReference>
<keyword evidence="5" id="KW-0326">Glycosidase</keyword>
<keyword evidence="9" id="KW-1185">Reference proteome</keyword>
<dbReference type="InterPro" id="IPR036156">
    <property type="entry name" value="Beta-gal/glucu_dom_sf"/>
</dbReference>
<dbReference type="AlphaFoldDB" id="A0A285UN24"/>
<name>A0A285UN24_9HYPH</name>
<dbReference type="Pfam" id="PF22666">
    <property type="entry name" value="Glyco_hydro_2_N2"/>
    <property type="match status" value="1"/>
</dbReference>
<evidence type="ECO:0000313" key="8">
    <source>
        <dbReference type="EMBL" id="SOC42788.1"/>
    </source>
</evidence>
<feature type="domain" description="Beta-mannosidase-like galactose-binding" evidence="7">
    <location>
        <begin position="53"/>
        <end position="222"/>
    </location>
</feature>
<reference evidence="8 9" key="1">
    <citation type="submission" date="2017-08" db="EMBL/GenBank/DDBJ databases">
        <authorList>
            <person name="de Groot N.N."/>
        </authorList>
    </citation>
    <scope>NUCLEOTIDE SEQUENCE [LARGE SCALE GENOMIC DNA]</scope>
    <source>
        <strain evidence="8 9">JC85</strain>
    </source>
</reference>
<dbReference type="GO" id="GO:0006516">
    <property type="term" value="P:glycoprotein catabolic process"/>
    <property type="evidence" value="ECO:0007669"/>
    <property type="project" value="TreeGrafter"/>
</dbReference>
<dbReference type="SUPFAM" id="SSF51445">
    <property type="entry name" value="(Trans)glycosidases"/>
    <property type="match status" value="1"/>
</dbReference>
<sequence length="863" mass="96174">MFPFPSGGALEWAAAAAKGTQLPLPIMDESRIFETEAMTTRQDITAIDLSGTWQLSMLEGPHAASMRVPGDVHSALMAAGIIADPYVGRNELDVRWVAEADWAMERTFLVQPEMLEAAWYLDIGSIDTVASVYVNGVLVQDTDNCFRRYRPDVTEALKSGENTIRVVIHSAIAAGAARQAEQPFFVPWHEGNSPIANGNMLRKPQCHFGWDWNLAIAPLGIYAPIVLRKLEIARIEHVTTRQFHHADGSVDLYVTATFHAEEPGILPVHFSLDGERVRLDIGVNAGETVLTHLFHVDEPDFWWPAGHGQQAVSQVTVETPTESVTRSVGFRRVELLTDRDEAGSRFALRINGREIFCRGANWIPADALFSRVTKEGVRDLLQSAVDANMNMIRVWGGGFYEPDWFYDLCDEMGLMVWQDFMFACNLYPSTLEFLDNVTAEVDYQVRRLSSHPSIVLWCGDNELVGALTWFDVSRRDRDRYLVSYDRLNRTIELAMKKAAPGAIWWPSSPASGYLDFGDAWHADGSGDMHYWSVWHENKPFEDYRTVRPRFCSEFGFQSYTSMPVIRRFACERDMNIASPVMEWHQKNAGGNERIAATMFRSFRFPKDFPGFVYLSQVQQGLAIRTAVEYWRSLKPHCMGTLYWQLNDTWPVASWSSLDHGGGWKAMHYMVRRFFQPVAVAAIPSKDGLRIDLSVVNDTPEAVEVALVTYVVSLSGERRILRKVAGACGTDRPETLVSIDAVDLPDGTLLFWSFEASNGMRGEGHHAPAAYKTLDLAPSGLNVKATPRSDGSFDVLAAAHGLALYAMVEASIAGRWSDNVFDLTAGERKALVFTPSEPIADGAAPSFHAFDLHSCHAGPLSSGG</sequence>
<dbReference type="PANTHER" id="PTHR43730">
    <property type="entry name" value="BETA-MANNOSIDASE"/>
    <property type="match status" value="1"/>
</dbReference>
<organism evidence="8 9">
    <name type="scientific">Rhizobium subbaraonis</name>
    <dbReference type="NCBI Taxonomy" id="908946"/>
    <lineage>
        <taxon>Bacteria</taxon>
        <taxon>Pseudomonadati</taxon>
        <taxon>Pseudomonadota</taxon>
        <taxon>Alphaproteobacteria</taxon>
        <taxon>Hyphomicrobiales</taxon>
        <taxon>Rhizobiaceae</taxon>
        <taxon>Rhizobium/Agrobacterium group</taxon>
        <taxon>Rhizobium</taxon>
    </lineage>
</organism>
<dbReference type="SUPFAM" id="SSF49785">
    <property type="entry name" value="Galactose-binding domain-like"/>
    <property type="match status" value="1"/>
</dbReference>
<evidence type="ECO:0000256" key="3">
    <source>
        <dbReference type="ARBA" id="ARBA00022801"/>
    </source>
</evidence>
<evidence type="ECO:0000256" key="4">
    <source>
        <dbReference type="ARBA" id="ARBA00023180"/>
    </source>
</evidence>
<dbReference type="InterPro" id="IPR054593">
    <property type="entry name" value="Beta-mannosidase-like_N2"/>
</dbReference>
<dbReference type="FunFam" id="3.20.20.80:FF:000050">
    <property type="entry name" value="Beta-mannosidase B"/>
    <property type="match status" value="1"/>
</dbReference>
<evidence type="ECO:0000256" key="1">
    <source>
        <dbReference type="ARBA" id="ARBA00000829"/>
    </source>
</evidence>
<dbReference type="InterPro" id="IPR017853">
    <property type="entry name" value="GH"/>
</dbReference>
<evidence type="ECO:0000256" key="5">
    <source>
        <dbReference type="ARBA" id="ARBA00023295"/>
    </source>
</evidence>
<dbReference type="Proteomes" id="UP000219167">
    <property type="component" value="Unassembled WGS sequence"/>
</dbReference>
<evidence type="ECO:0000256" key="2">
    <source>
        <dbReference type="ARBA" id="ARBA00012754"/>
    </source>
</evidence>
<gene>
    <name evidence="8" type="ORF">SAMN05892877_110149</name>
</gene>